<name>A0A5R9RC59_9PSED</name>
<evidence type="ECO:0000313" key="2">
    <source>
        <dbReference type="EMBL" id="TLX79578.1"/>
    </source>
</evidence>
<dbReference type="EMBL" id="SWDV01000005">
    <property type="protein sequence ID" value="TLX79578.1"/>
    <property type="molecule type" value="Genomic_DNA"/>
</dbReference>
<dbReference type="GO" id="GO:0006508">
    <property type="term" value="P:proteolysis"/>
    <property type="evidence" value="ECO:0007669"/>
    <property type="project" value="UniProtKB-KW"/>
</dbReference>
<dbReference type="GO" id="GO:0008233">
    <property type="term" value="F:peptidase activity"/>
    <property type="evidence" value="ECO:0007669"/>
    <property type="project" value="UniProtKB-KW"/>
</dbReference>
<accession>A0A5R9RC59</accession>
<dbReference type="AlphaFoldDB" id="A0A5R9RC59"/>
<dbReference type="PANTHER" id="PTHR38037">
    <property type="entry name" value="ZN_PROTEASE DOMAIN-CONTAINING PROTEIN"/>
    <property type="match status" value="1"/>
</dbReference>
<sequence length="179" mass="20559">MESSATRFPRRMTMELNSLSLAMLVLAFAATLKSRSADLPVNGWVEEVRLYPGAIALKAKLDTGALTSSLDARDIRYFRRAGQQWVRFRVVARNRETGEPFSQEFERPLVRRVKLRGAGGVDHRPVVTMEVRIGQQMLVEEFSLRDRKDMLYPLLLGRRTLARIGPVDTRRTFTQQTRH</sequence>
<dbReference type="SUPFAM" id="SSF50630">
    <property type="entry name" value="Acid proteases"/>
    <property type="match status" value="1"/>
</dbReference>
<comment type="caution">
    <text evidence="2">The sequence shown here is derived from an EMBL/GenBank/DDBJ whole genome shotgun (WGS) entry which is preliminary data.</text>
</comment>
<dbReference type="PANTHER" id="PTHR38037:SF2">
    <property type="entry name" value="ATP-DEPENDENT ZINC PROTEASE DOMAIN-CONTAINING PROTEIN-RELATED"/>
    <property type="match status" value="1"/>
</dbReference>
<protein>
    <submittedName>
        <fullName evidence="2">ATP-dependent zinc protease</fullName>
    </submittedName>
</protein>
<organism evidence="2 3">
    <name type="scientific">Pseudomonas nicosulfuronedens</name>
    <dbReference type="NCBI Taxonomy" id="2571105"/>
    <lineage>
        <taxon>Bacteria</taxon>
        <taxon>Pseudomonadati</taxon>
        <taxon>Pseudomonadota</taxon>
        <taxon>Gammaproteobacteria</taxon>
        <taxon>Pseudomonadales</taxon>
        <taxon>Pseudomonadaceae</taxon>
        <taxon>Pseudomonas</taxon>
    </lineage>
</organism>
<reference evidence="2 3" key="1">
    <citation type="submission" date="2019-04" db="EMBL/GenBank/DDBJ databases">
        <authorList>
            <person name="Li M."/>
        </authorList>
    </citation>
    <scope>NUCLEOTIDE SEQUENCE [LARGE SCALE GENOMIC DNA]</scope>
    <source>
        <strain evidence="2 3">LAM1902</strain>
    </source>
</reference>
<gene>
    <name evidence="2" type="ORF">FAS41_07895</name>
</gene>
<dbReference type="Gene3D" id="2.40.70.10">
    <property type="entry name" value="Acid Proteases"/>
    <property type="match status" value="1"/>
</dbReference>
<evidence type="ECO:0000259" key="1">
    <source>
        <dbReference type="Pfam" id="PF05618"/>
    </source>
</evidence>
<proteinExistence type="predicted"/>
<dbReference type="OrthoDB" id="8546610at2"/>
<keyword evidence="2" id="KW-0645">Protease</keyword>
<keyword evidence="3" id="KW-1185">Reference proteome</keyword>
<dbReference type="Pfam" id="PF05618">
    <property type="entry name" value="Zn_protease"/>
    <property type="match status" value="1"/>
</dbReference>
<dbReference type="InterPro" id="IPR021109">
    <property type="entry name" value="Peptidase_aspartic_dom_sf"/>
</dbReference>
<dbReference type="Proteomes" id="UP000306635">
    <property type="component" value="Unassembled WGS sequence"/>
</dbReference>
<evidence type="ECO:0000313" key="3">
    <source>
        <dbReference type="Proteomes" id="UP000306635"/>
    </source>
</evidence>
<dbReference type="InterPro" id="IPR008503">
    <property type="entry name" value="Asp_endopeptidase"/>
</dbReference>
<feature type="domain" description="Retropepsin-like aspartic endopeptidase" evidence="1">
    <location>
        <begin position="41"/>
        <end position="176"/>
    </location>
</feature>
<keyword evidence="2" id="KW-0378">Hydrolase</keyword>